<dbReference type="Gramene" id="rna4178">
    <property type="protein sequence ID" value="RHN80275.1"/>
    <property type="gene ID" value="gene4178"/>
</dbReference>
<evidence type="ECO:0000313" key="2">
    <source>
        <dbReference type="EMBL" id="RHN80275.1"/>
    </source>
</evidence>
<dbReference type="AlphaFoldDB" id="A0A396JVL9"/>
<proteinExistence type="predicted"/>
<evidence type="ECO:0008006" key="4">
    <source>
        <dbReference type="Google" id="ProtNLM"/>
    </source>
</evidence>
<organism evidence="2 3">
    <name type="scientific">Medicago truncatula</name>
    <name type="common">Barrel medic</name>
    <name type="synonym">Medicago tribuloides</name>
    <dbReference type="NCBI Taxonomy" id="3880"/>
    <lineage>
        <taxon>Eukaryota</taxon>
        <taxon>Viridiplantae</taxon>
        <taxon>Streptophyta</taxon>
        <taxon>Embryophyta</taxon>
        <taxon>Tracheophyta</taxon>
        <taxon>Spermatophyta</taxon>
        <taxon>Magnoliopsida</taxon>
        <taxon>eudicotyledons</taxon>
        <taxon>Gunneridae</taxon>
        <taxon>Pentapetalae</taxon>
        <taxon>rosids</taxon>
        <taxon>fabids</taxon>
        <taxon>Fabales</taxon>
        <taxon>Fabaceae</taxon>
        <taxon>Papilionoideae</taxon>
        <taxon>50 kb inversion clade</taxon>
        <taxon>NPAAA clade</taxon>
        <taxon>Hologalegina</taxon>
        <taxon>IRL clade</taxon>
        <taxon>Trifolieae</taxon>
        <taxon>Medicago</taxon>
    </lineage>
</organism>
<feature type="transmembrane region" description="Helical" evidence="1">
    <location>
        <begin position="12"/>
        <end position="34"/>
    </location>
</feature>
<evidence type="ECO:0000313" key="3">
    <source>
        <dbReference type="Proteomes" id="UP000265566"/>
    </source>
</evidence>
<dbReference type="EMBL" id="PSQE01000001">
    <property type="protein sequence ID" value="RHN80275.1"/>
    <property type="molecule type" value="Genomic_DNA"/>
</dbReference>
<dbReference type="Proteomes" id="UP000265566">
    <property type="component" value="Chromosome 1"/>
</dbReference>
<sequence>MYSWNIHLSQISVFIYFLSMVLPSLATLNLPTFLNNDVINEMNM</sequence>
<keyword evidence="1" id="KW-0812">Transmembrane</keyword>
<keyword evidence="1" id="KW-0472">Membrane</keyword>
<protein>
    <recommendedName>
        <fullName evidence="4">Transmembrane protein</fullName>
    </recommendedName>
</protein>
<comment type="caution">
    <text evidence="2">The sequence shown here is derived from an EMBL/GenBank/DDBJ whole genome shotgun (WGS) entry which is preliminary data.</text>
</comment>
<accession>A0A396JVL9</accession>
<keyword evidence="1" id="KW-1133">Transmembrane helix</keyword>
<evidence type="ECO:0000256" key="1">
    <source>
        <dbReference type="SAM" id="Phobius"/>
    </source>
</evidence>
<gene>
    <name evidence="2" type="ORF">MtrunA17_Chr1g0186471</name>
</gene>
<reference evidence="3" key="1">
    <citation type="journal article" date="2018" name="Nat. Plants">
        <title>Whole-genome landscape of Medicago truncatula symbiotic genes.</title>
        <authorList>
            <person name="Pecrix Y."/>
            <person name="Staton S.E."/>
            <person name="Sallet E."/>
            <person name="Lelandais-Briere C."/>
            <person name="Moreau S."/>
            <person name="Carrere S."/>
            <person name="Blein T."/>
            <person name="Jardinaud M.F."/>
            <person name="Latrasse D."/>
            <person name="Zouine M."/>
            <person name="Zahm M."/>
            <person name="Kreplak J."/>
            <person name="Mayjonade B."/>
            <person name="Satge C."/>
            <person name="Perez M."/>
            <person name="Cauet S."/>
            <person name="Marande W."/>
            <person name="Chantry-Darmon C."/>
            <person name="Lopez-Roques C."/>
            <person name="Bouchez O."/>
            <person name="Berard A."/>
            <person name="Debelle F."/>
            <person name="Munos S."/>
            <person name="Bendahmane A."/>
            <person name="Berges H."/>
            <person name="Niebel A."/>
            <person name="Buitink J."/>
            <person name="Frugier F."/>
            <person name="Benhamed M."/>
            <person name="Crespi M."/>
            <person name="Gouzy J."/>
            <person name="Gamas P."/>
        </authorList>
    </citation>
    <scope>NUCLEOTIDE SEQUENCE [LARGE SCALE GENOMIC DNA]</scope>
    <source>
        <strain evidence="3">cv. Jemalong A17</strain>
    </source>
</reference>
<name>A0A396JVL9_MEDTR</name>